<dbReference type="SFLD" id="SFLDG01170">
    <property type="entry name" value="Pyruvoyl-dependent_arginine_de"/>
    <property type="match status" value="1"/>
</dbReference>
<evidence type="ECO:0000256" key="8">
    <source>
        <dbReference type="ARBA" id="ARBA00049309"/>
    </source>
</evidence>
<keyword evidence="9" id="KW-0812">Transmembrane</keyword>
<dbReference type="Gene3D" id="3.50.20.10">
    <property type="entry name" value="Pyruvoyl-Dependent Histidine Decarboxylase, subunit B"/>
    <property type="match status" value="1"/>
</dbReference>
<dbReference type="EMBL" id="LCFB01000022">
    <property type="protein sequence ID" value="KKS84312.1"/>
    <property type="molecule type" value="Genomic_DNA"/>
</dbReference>
<keyword evidence="9" id="KW-1133">Transmembrane helix</keyword>
<dbReference type="InterPro" id="IPR002724">
    <property type="entry name" value="Pyruvoyl-dep_arg_deCO2ase"/>
</dbReference>
<dbReference type="PANTHER" id="PTHR40438:SF1">
    <property type="entry name" value="PYRUVOYL-DEPENDENT ARGININE DECARBOXYLASE"/>
    <property type="match status" value="1"/>
</dbReference>
<evidence type="ECO:0000256" key="1">
    <source>
        <dbReference type="ARBA" id="ARBA00001928"/>
    </source>
</evidence>
<evidence type="ECO:0000256" key="7">
    <source>
        <dbReference type="ARBA" id="ARBA00023317"/>
    </source>
</evidence>
<evidence type="ECO:0000256" key="9">
    <source>
        <dbReference type="SAM" id="Phobius"/>
    </source>
</evidence>
<evidence type="ECO:0000313" key="10">
    <source>
        <dbReference type="EMBL" id="KKS84312.1"/>
    </source>
</evidence>
<dbReference type="SUPFAM" id="SSF56271">
    <property type="entry name" value="Pyruvoyl-dependent histidine and arginine decarboxylases"/>
    <property type="match status" value="1"/>
</dbReference>
<dbReference type="InterPro" id="IPR016104">
    <property type="entry name" value="Pyr-dep_his/arg-deCO2ase"/>
</dbReference>
<dbReference type="EC" id="4.1.1.19" evidence="3"/>
<organism evidence="10 11">
    <name type="scientific">Candidatus Gottesmanbacteria bacterium GW2011_GWA1_43_11</name>
    <dbReference type="NCBI Taxonomy" id="1618436"/>
    <lineage>
        <taxon>Bacteria</taxon>
        <taxon>Candidatus Gottesmaniibacteriota</taxon>
    </lineage>
</organism>
<evidence type="ECO:0000256" key="2">
    <source>
        <dbReference type="ARBA" id="ARBA00008611"/>
    </source>
</evidence>
<dbReference type="Pfam" id="PF01862">
    <property type="entry name" value="PvlArgDC"/>
    <property type="match status" value="1"/>
</dbReference>
<dbReference type="InterPro" id="IPR016105">
    <property type="entry name" value="Pyr-dep_his/arg-deCO2ase_sand"/>
</dbReference>
<reference evidence="10 11" key="1">
    <citation type="journal article" date="2015" name="Nature">
        <title>rRNA introns, odd ribosomes, and small enigmatic genomes across a large radiation of phyla.</title>
        <authorList>
            <person name="Brown C.T."/>
            <person name="Hug L.A."/>
            <person name="Thomas B.C."/>
            <person name="Sharon I."/>
            <person name="Castelle C.J."/>
            <person name="Singh A."/>
            <person name="Wilkins M.J."/>
            <person name="Williams K.H."/>
            <person name="Banfield J.F."/>
        </authorList>
    </citation>
    <scope>NUCLEOTIDE SEQUENCE [LARGE SCALE GENOMIC DNA]</scope>
</reference>
<comment type="caution">
    <text evidence="10">The sequence shown here is derived from an EMBL/GenBank/DDBJ whole genome shotgun (WGS) entry which is preliminary data.</text>
</comment>
<comment type="catalytic activity">
    <reaction evidence="8">
        <text>L-arginine + H(+) = agmatine + CO2</text>
        <dbReference type="Rhea" id="RHEA:17641"/>
        <dbReference type="ChEBI" id="CHEBI:15378"/>
        <dbReference type="ChEBI" id="CHEBI:16526"/>
        <dbReference type="ChEBI" id="CHEBI:32682"/>
        <dbReference type="ChEBI" id="CHEBI:58145"/>
        <dbReference type="EC" id="4.1.1.19"/>
    </reaction>
</comment>
<comment type="cofactor">
    <cofactor evidence="1">
        <name>pyruvate</name>
        <dbReference type="ChEBI" id="CHEBI:15361"/>
    </cofactor>
</comment>
<dbReference type="GO" id="GO:0008792">
    <property type="term" value="F:arginine decarboxylase activity"/>
    <property type="evidence" value="ECO:0007669"/>
    <property type="project" value="UniProtKB-EC"/>
</dbReference>
<protein>
    <recommendedName>
        <fullName evidence="4">Pyruvoyl-dependent arginine decarboxylase AaxB</fullName>
        <ecNumber evidence="3">4.1.1.19</ecNumber>
    </recommendedName>
</protein>
<name>A0A0G1CFL0_9BACT</name>
<gene>
    <name evidence="10" type="ORF">UV59_C0022G0022</name>
</gene>
<dbReference type="STRING" id="1618436.UV59_C0022G0022"/>
<evidence type="ECO:0000256" key="3">
    <source>
        <dbReference type="ARBA" id="ARBA00012426"/>
    </source>
</evidence>
<evidence type="ECO:0000256" key="4">
    <source>
        <dbReference type="ARBA" id="ARBA00014727"/>
    </source>
</evidence>
<dbReference type="GO" id="GO:0006527">
    <property type="term" value="P:L-arginine catabolic process"/>
    <property type="evidence" value="ECO:0007669"/>
    <property type="project" value="InterPro"/>
</dbReference>
<dbReference type="SFLD" id="SFLDS00055">
    <property type="entry name" value="Pyruvoyl-Dependent_Histidine/A"/>
    <property type="match status" value="1"/>
</dbReference>
<comment type="similarity">
    <text evidence="2">Belongs to the pyruvoyl-dependent arginine decarboxylase family.</text>
</comment>
<dbReference type="AlphaFoldDB" id="A0A0G1CFL0"/>
<evidence type="ECO:0000313" key="11">
    <source>
        <dbReference type="Proteomes" id="UP000034543"/>
    </source>
</evidence>
<dbReference type="Proteomes" id="UP000034543">
    <property type="component" value="Unassembled WGS sequence"/>
</dbReference>
<keyword evidence="9" id="KW-0472">Membrane</keyword>
<evidence type="ECO:0000256" key="6">
    <source>
        <dbReference type="ARBA" id="ARBA00023239"/>
    </source>
</evidence>
<evidence type="ECO:0000256" key="5">
    <source>
        <dbReference type="ARBA" id="ARBA00022793"/>
    </source>
</evidence>
<dbReference type="PANTHER" id="PTHR40438">
    <property type="entry name" value="PYRUVOYL-DEPENDENT ARGININE DECARBOXYLASE"/>
    <property type="match status" value="1"/>
</dbReference>
<accession>A0A0G1CFL0</accession>
<keyword evidence="5" id="KW-0210">Decarboxylase</keyword>
<sequence length="163" mass="17865">MKIRVVSTTGTGKTALSAFDSALKNAGVYNFNLIILSSVIPLGASVIRQKFVEMDLSQIGDRLYVVKADIRSDHSGKVIAAALGWYHLKNGGGVFVEHEAEGFTKRGVESEIRFKIESSLQDLCEFRGEKFNKKKMGLSMATCKVSKKPSCALTLAIYTAEPW</sequence>
<keyword evidence="6" id="KW-0456">Lyase</keyword>
<keyword evidence="7" id="KW-0670">Pyruvate</keyword>
<feature type="transmembrane region" description="Helical" evidence="9">
    <location>
        <begin position="28"/>
        <end position="47"/>
    </location>
</feature>
<proteinExistence type="inferred from homology"/>